<organism evidence="3 4">
    <name type="scientific">Marinobacter suaedae</name>
    <dbReference type="NCBI Taxonomy" id="3057675"/>
    <lineage>
        <taxon>Bacteria</taxon>
        <taxon>Pseudomonadati</taxon>
        <taxon>Pseudomonadota</taxon>
        <taxon>Gammaproteobacteria</taxon>
        <taxon>Pseudomonadales</taxon>
        <taxon>Marinobacteraceae</taxon>
        <taxon>Marinobacter</taxon>
    </lineage>
</organism>
<dbReference type="RefSeq" id="WP_302908373.1">
    <property type="nucleotide sequence ID" value="NZ_JAUMIS010000001.1"/>
</dbReference>
<evidence type="ECO:0000256" key="2">
    <source>
        <dbReference type="SAM" id="MobiDB-lite"/>
    </source>
</evidence>
<evidence type="ECO:0000256" key="1">
    <source>
        <dbReference type="SAM" id="Coils"/>
    </source>
</evidence>
<keyword evidence="1" id="KW-0175">Coiled coil</keyword>
<feature type="coiled-coil region" evidence="1">
    <location>
        <begin position="346"/>
        <end position="385"/>
    </location>
</feature>
<sequence length="823" mass="93175">MAAFIKKLFKSKKTTEPATKPSVEQPTKDSGHQQDTRGILREQQRHILNGAPTQQQLATIAVEGVTAEIRLKAAGQMTDAACLHQVQKQAKGKDKGVYQAVRQTLQRQKEEKAKQEALVATVTNLIRSATEQARSDDTKLYEARLDALLGQWKEVEQHATAEQTQEFLQASHRCQQRLDEIKQAKDDETRQHDQKEQRSETLQLLQSTLEDLRARSPEGLPSLSSLDALQKTQENRWLEATRDTAVSDAEKKAYNSAMLTLRNYISAIRRITQHREALAALATAKPEEHAADSDIRKQAQTLVDEINWPSGYPLPDILQPAHTLLKKSASTKTPALHDAQPNDAAIAELKQTIAKLESALESKQLKESRQLLKSAQAVFKDLNHRERKTFQARMQLLNGQVNELSDWLGFATEPKQITLCEQMEYLADQPMDPEAKAERIKELQKEWRELGGSSDRSLWTRFKEASDRAFEPCKDYFSAKSGLKQNNLETRKKICEELETFLSQADWSAMDWKGAEKIHQTARQEWKSAWPVEFRDNRPIQKRFDDLLKRLETSLDEERRKNETLKQAIVEKAQALVEHDPLQDAINQAKNLQKDWKAIGITRHREDRKLWQTFRSACDQIFARRDAQRSAHKEAMQVADESAKQALSAARQLNESNEDSALSDAQKSLSLLLGSEVSPGTSDQLKAEIQRLKKTRAHRALSSTIRTWQTLVDARTDGTLSQEEVPSHWPELAHHLTGADHGELVIRAEILSGVESPAEDQQRRMEIQVRRLADGMGSSEQSGSTMQELEKLVAGWCLVDTDHSPVQPLAQRMNQAIGALARP</sequence>
<feature type="compositionally biased region" description="Basic and acidic residues" evidence="2">
    <location>
        <begin position="26"/>
        <end position="38"/>
    </location>
</feature>
<comment type="caution">
    <text evidence="3">The sequence shown here is derived from an EMBL/GenBank/DDBJ whole genome shotgun (WGS) entry which is preliminary data.</text>
</comment>
<name>A0ABT8VVS2_9GAMM</name>
<evidence type="ECO:0000313" key="3">
    <source>
        <dbReference type="EMBL" id="MDO3720092.1"/>
    </source>
</evidence>
<proteinExistence type="predicted"/>
<dbReference type="InterPro" id="IPR007139">
    <property type="entry name" value="DUF349"/>
</dbReference>
<protein>
    <submittedName>
        <fullName evidence="3">DUF349 domain-containing protein</fullName>
    </submittedName>
</protein>
<gene>
    <name evidence="3" type="ORF">QVZ43_00050</name>
</gene>
<evidence type="ECO:0000313" key="4">
    <source>
        <dbReference type="Proteomes" id="UP001168640"/>
    </source>
</evidence>
<feature type="coiled-coil region" evidence="1">
    <location>
        <begin position="178"/>
        <end position="215"/>
    </location>
</feature>
<feature type="region of interest" description="Disordered" evidence="2">
    <location>
        <begin position="9"/>
        <end position="38"/>
    </location>
</feature>
<reference evidence="3" key="1">
    <citation type="submission" date="2023-07" db="EMBL/GenBank/DDBJ databases">
        <title>Marinobacter sp. chi1 genome sequencing and assembly.</title>
        <authorList>
            <person name="Park S."/>
        </authorList>
    </citation>
    <scope>NUCLEOTIDE SEQUENCE</scope>
    <source>
        <strain evidence="3">Chi1</strain>
    </source>
</reference>
<keyword evidence="4" id="KW-1185">Reference proteome</keyword>
<dbReference type="Proteomes" id="UP001168640">
    <property type="component" value="Unassembled WGS sequence"/>
</dbReference>
<dbReference type="EMBL" id="JAUMIS010000001">
    <property type="protein sequence ID" value="MDO3720092.1"/>
    <property type="molecule type" value="Genomic_DNA"/>
</dbReference>
<feature type="coiled-coil region" evidence="1">
    <location>
        <begin position="541"/>
        <end position="575"/>
    </location>
</feature>
<dbReference type="Pfam" id="PF03993">
    <property type="entry name" value="DUF349"/>
    <property type="match status" value="2"/>
</dbReference>
<accession>A0ABT8VVS2</accession>